<dbReference type="PANTHER" id="PTHR45947">
    <property type="entry name" value="SULFOQUINOVOSYL TRANSFERASE SQD2"/>
    <property type="match status" value="1"/>
</dbReference>
<dbReference type="InterPro" id="IPR050194">
    <property type="entry name" value="Glycosyltransferase_grp1"/>
</dbReference>
<proteinExistence type="predicted"/>
<keyword evidence="4" id="KW-1185">Reference proteome</keyword>
<dbReference type="EMBL" id="VOHE01000001">
    <property type="protein sequence ID" value="TWT21819.1"/>
    <property type="molecule type" value="Genomic_DNA"/>
</dbReference>
<gene>
    <name evidence="3" type="ORF">FQY79_01430</name>
</gene>
<dbReference type="PANTHER" id="PTHR45947:SF3">
    <property type="entry name" value="SULFOQUINOVOSYL TRANSFERASE SQD2"/>
    <property type="match status" value="1"/>
</dbReference>
<comment type="caution">
    <text evidence="3">The sequence shown here is derived from an EMBL/GenBank/DDBJ whole genome shotgun (WGS) entry which is preliminary data.</text>
</comment>
<protein>
    <submittedName>
        <fullName evidence="3">Glycosyltransferase</fullName>
    </submittedName>
</protein>
<dbReference type="RefSeq" id="WP_146310066.1">
    <property type="nucleotide sequence ID" value="NZ_VOHE01000001.1"/>
</dbReference>
<name>A0A5C5U7M7_9GAMM</name>
<evidence type="ECO:0000313" key="3">
    <source>
        <dbReference type="EMBL" id="TWT21819.1"/>
    </source>
</evidence>
<dbReference type="OrthoDB" id="5290958at2"/>
<accession>A0A5C5U7M7</accession>
<feature type="domain" description="Glycosyltransferase subfamily 4-like N-terminal" evidence="2">
    <location>
        <begin position="18"/>
        <end position="175"/>
    </location>
</feature>
<dbReference type="InterPro" id="IPR001296">
    <property type="entry name" value="Glyco_trans_1"/>
</dbReference>
<dbReference type="Pfam" id="PF00534">
    <property type="entry name" value="Glycos_transf_1"/>
    <property type="match status" value="1"/>
</dbReference>
<dbReference type="Proteomes" id="UP000315949">
    <property type="component" value="Unassembled WGS sequence"/>
</dbReference>
<evidence type="ECO:0000313" key="4">
    <source>
        <dbReference type="Proteomes" id="UP000315949"/>
    </source>
</evidence>
<sequence>MDRPRLHGIVHVVNSLDFGGLERVVADLAIEQRTRGMAVSVFSICETGGFRDALEAAGVPVLVGGKRRTLDLGVLHRLRRATADADLVHSHNFVPNYYAATALFGRRSPPVLVNTCHNMGTRLDNRRLRTLYRWSLRHTARVAMVGEQVRRRFVDDAIVPPTLAATVLNGIPVQRFDGGGQARERARARLGIEPGVPLLGCVGRLVGLKNHRLLLGCLPALAATHPGVRLVLVGDGPLEAALRIEARALGVADRVLFAGARDDVPALLPALDVFVLPSLTEGLSIALLEACAAGLAVVASDVGGNPEIVRDAQTGRLFASGDGDGLRNLLDELLADATQRARLGAAARDWVLGHASVGAMADGYERLYREALAA</sequence>
<dbReference type="AlphaFoldDB" id="A0A5C5U7M7"/>
<organism evidence="3 4">
    <name type="scientific">Luteimonas wenzhouensis</name>
    <dbReference type="NCBI Taxonomy" id="2599615"/>
    <lineage>
        <taxon>Bacteria</taxon>
        <taxon>Pseudomonadati</taxon>
        <taxon>Pseudomonadota</taxon>
        <taxon>Gammaproteobacteria</taxon>
        <taxon>Lysobacterales</taxon>
        <taxon>Lysobacteraceae</taxon>
        <taxon>Luteimonas</taxon>
    </lineage>
</organism>
<dbReference type="GO" id="GO:0016758">
    <property type="term" value="F:hexosyltransferase activity"/>
    <property type="evidence" value="ECO:0007669"/>
    <property type="project" value="TreeGrafter"/>
</dbReference>
<dbReference type="InterPro" id="IPR028098">
    <property type="entry name" value="Glyco_trans_4-like_N"/>
</dbReference>
<dbReference type="Gene3D" id="3.40.50.2000">
    <property type="entry name" value="Glycogen Phosphorylase B"/>
    <property type="match status" value="2"/>
</dbReference>
<evidence type="ECO:0000259" key="2">
    <source>
        <dbReference type="Pfam" id="PF13439"/>
    </source>
</evidence>
<evidence type="ECO:0000259" key="1">
    <source>
        <dbReference type="Pfam" id="PF00534"/>
    </source>
</evidence>
<reference evidence="3 4" key="1">
    <citation type="submission" date="2019-07" db="EMBL/GenBank/DDBJ databases">
        <title>Luteimonas sp. YD-1 nov., isolated from acidic soil.</title>
        <authorList>
            <person name="Zhou J."/>
        </authorList>
    </citation>
    <scope>NUCLEOTIDE SEQUENCE [LARGE SCALE GENOMIC DNA]</scope>
    <source>
        <strain evidence="3 4">YD-1</strain>
    </source>
</reference>
<dbReference type="SUPFAM" id="SSF53756">
    <property type="entry name" value="UDP-Glycosyltransferase/glycogen phosphorylase"/>
    <property type="match status" value="1"/>
</dbReference>
<feature type="domain" description="Glycosyl transferase family 1" evidence="1">
    <location>
        <begin position="183"/>
        <end position="350"/>
    </location>
</feature>
<dbReference type="Pfam" id="PF13439">
    <property type="entry name" value="Glyco_transf_4"/>
    <property type="match status" value="1"/>
</dbReference>
<keyword evidence="3" id="KW-0808">Transferase</keyword>